<evidence type="ECO:0000313" key="1">
    <source>
        <dbReference type="EMBL" id="KAK0709420.1"/>
    </source>
</evidence>
<accession>A0AA40A537</accession>
<protein>
    <submittedName>
        <fullName evidence="1">Uncharacterized protein</fullName>
    </submittedName>
</protein>
<dbReference type="AlphaFoldDB" id="A0AA40A537"/>
<name>A0AA40A537_9PEZI</name>
<dbReference type="GeneID" id="85325819"/>
<proteinExistence type="predicted"/>
<sequence length="277" mass="29980">MDGAAVPPVHDEHRARHLQNCRLAASRTSLPRSPITFNVLTTPSNVSVGTLDSVVRCGSDRGLGLRRSCPLRSVVRWSHLTGKGQKAAMRHARGPGPSCLFKCAAGRTHAHMHVGRTVRTTEQGAAAAPSALPLQVPAPLWAPGLTFDLLVPEAPGEQTAVPVFFLWRGPPRKQSAWLATNYCQLTVSAQPAQLIHRHPDTCILSSTKCRAQGRLTAQSGPPFCPIIDLSGSCDLTYHLRTICTDWRTVGRPLCGRNKRSKPPLRIDVIGIRATLLA</sequence>
<keyword evidence="2" id="KW-1185">Reference proteome</keyword>
<dbReference type="RefSeq" id="XP_060292724.1">
    <property type="nucleotide sequence ID" value="XM_060442549.1"/>
</dbReference>
<dbReference type="Proteomes" id="UP001172101">
    <property type="component" value="Unassembled WGS sequence"/>
</dbReference>
<reference evidence="1" key="1">
    <citation type="submission" date="2023-06" db="EMBL/GenBank/DDBJ databases">
        <title>Genome-scale phylogeny and comparative genomics of the fungal order Sordariales.</title>
        <authorList>
            <consortium name="Lawrence Berkeley National Laboratory"/>
            <person name="Hensen N."/>
            <person name="Bonometti L."/>
            <person name="Westerberg I."/>
            <person name="Brannstrom I.O."/>
            <person name="Guillou S."/>
            <person name="Cros-Aarteil S."/>
            <person name="Calhoun S."/>
            <person name="Haridas S."/>
            <person name="Kuo A."/>
            <person name="Mondo S."/>
            <person name="Pangilinan J."/>
            <person name="Riley R."/>
            <person name="LaButti K."/>
            <person name="Andreopoulos B."/>
            <person name="Lipzen A."/>
            <person name="Chen C."/>
            <person name="Yanf M."/>
            <person name="Daum C."/>
            <person name="Ng V."/>
            <person name="Clum A."/>
            <person name="Steindorff A."/>
            <person name="Ohm R."/>
            <person name="Martin F."/>
            <person name="Silar P."/>
            <person name="Natvig D."/>
            <person name="Lalanne C."/>
            <person name="Gautier V."/>
            <person name="Ament-velasquez S.L."/>
            <person name="Kruys A."/>
            <person name="Hutchinson M.I."/>
            <person name="Powell A.J."/>
            <person name="Barry K."/>
            <person name="Miller A.N."/>
            <person name="Grigoriev I.V."/>
            <person name="Debuchy R."/>
            <person name="Gladieux P."/>
            <person name="Thoren M.H."/>
            <person name="Johannesson H."/>
        </authorList>
    </citation>
    <scope>NUCLEOTIDE SEQUENCE</scope>
    <source>
        <strain evidence="1">SMH2392-1A</strain>
    </source>
</reference>
<evidence type="ECO:0000313" key="2">
    <source>
        <dbReference type="Proteomes" id="UP001172101"/>
    </source>
</evidence>
<organism evidence="1 2">
    <name type="scientific">Lasiosphaeria miniovina</name>
    <dbReference type="NCBI Taxonomy" id="1954250"/>
    <lineage>
        <taxon>Eukaryota</taxon>
        <taxon>Fungi</taxon>
        <taxon>Dikarya</taxon>
        <taxon>Ascomycota</taxon>
        <taxon>Pezizomycotina</taxon>
        <taxon>Sordariomycetes</taxon>
        <taxon>Sordariomycetidae</taxon>
        <taxon>Sordariales</taxon>
        <taxon>Lasiosphaeriaceae</taxon>
        <taxon>Lasiosphaeria</taxon>
    </lineage>
</organism>
<dbReference type="EMBL" id="JAUIRO010000006">
    <property type="protein sequence ID" value="KAK0709420.1"/>
    <property type="molecule type" value="Genomic_DNA"/>
</dbReference>
<comment type="caution">
    <text evidence="1">The sequence shown here is derived from an EMBL/GenBank/DDBJ whole genome shotgun (WGS) entry which is preliminary data.</text>
</comment>
<gene>
    <name evidence="1" type="ORF">B0T26DRAFT_721438</name>
</gene>